<dbReference type="KEGG" id="dsl:Dacsa_0547"/>
<evidence type="ECO:0000256" key="1">
    <source>
        <dbReference type="SAM" id="MobiDB-lite"/>
    </source>
</evidence>
<keyword evidence="3" id="KW-1185">Reference proteome</keyword>
<dbReference type="eggNOG" id="ENOG5033JS6">
    <property type="taxonomic scope" value="Bacteria"/>
</dbReference>
<dbReference type="PATRIC" id="fig|13035.3.peg.620"/>
<protein>
    <submittedName>
        <fullName evidence="2">Uncharacterized protein</fullName>
    </submittedName>
</protein>
<evidence type="ECO:0000313" key="2">
    <source>
        <dbReference type="EMBL" id="AFZ49329.1"/>
    </source>
</evidence>
<sequence>MTKSELSAQEKQAKMKNESITRVTWDKLDQMEDLTDWERVNNMTEEEIEQNALDDPDNPPLTDEELKYLKPLSNPPFRKT</sequence>
<organism evidence="2 3">
    <name type="scientific">Dactylococcopsis salina (strain PCC 8305)</name>
    <name type="common">Myxobactron salinum</name>
    <dbReference type="NCBI Taxonomy" id="13035"/>
    <lineage>
        <taxon>Bacteria</taxon>
        <taxon>Bacillati</taxon>
        <taxon>Cyanobacteriota</taxon>
        <taxon>Cyanophyceae</taxon>
        <taxon>Nodosilineales</taxon>
        <taxon>Cymatolegaceae</taxon>
        <taxon>Dactylococcopsis</taxon>
    </lineage>
</organism>
<dbReference type="Proteomes" id="UP000010482">
    <property type="component" value="Chromosome"/>
</dbReference>
<proteinExistence type="predicted"/>
<accession>K9YR00</accession>
<dbReference type="AlphaFoldDB" id="K9YR00"/>
<dbReference type="HOGENOM" id="CLU_2583888_0_0_3"/>
<feature type="compositionally biased region" description="Acidic residues" evidence="1">
    <location>
        <begin position="47"/>
        <end position="57"/>
    </location>
</feature>
<name>K9YR00_DACS8</name>
<gene>
    <name evidence="2" type="ORF">Dacsa_0547</name>
</gene>
<evidence type="ECO:0000313" key="3">
    <source>
        <dbReference type="Proteomes" id="UP000010482"/>
    </source>
</evidence>
<reference evidence="2" key="1">
    <citation type="submission" date="2012-04" db="EMBL/GenBank/DDBJ databases">
        <title>Finished genome of Dactylococcopsis salina PCC 8305.</title>
        <authorList>
            <consortium name="US DOE Joint Genome Institute"/>
            <person name="Gugger M."/>
            <person name="Coursin T."/>
            <person name="Rippka R."/>
            <person name="Tandeau De Marsac N."/>
            <person name="Huntemann M."/>
            <person name="Wei C.-L."/>
            <person name="Han J."/>
            <person name="Detter J.C."/>
            <person name="Han C."/>
            <person name="Tapia R."/>
            <person name="Daligault H."/>
            <person name="Chen A."/>
            <person name="Krypides N."/>
            <person name="Mavromatis K."/>
            <person name="Markowitz V."/>
            <person name="Szeto E."/>
            <person name="Ivanova N."/>
            <person name="Ovchinnikova G."/>
            <person name="Pagani I."/>
            <person name="Pati A."/>
            <person name="Goodwin L."/>
            <person name="Peters L."/>
            <person name="Pitluck S."/>
            <person name="Woyke T."/>
            <person name="Kerfeld C."/>
        </authorList>
    </citation>
    <scope>NUCLEOTIDE SEQUENCE [LARGE SCALE GENOMIC DNA]</scope>
    <source>
        <strain evidence="2">PCC 8305</strain>
    </source>
</reference>
<feature type="region of interest" description="Disordered" evidence="1">
    <location>
        <begin position="47"/>
        <end position="80"/>
    </location>
</feature>
<dbReference type="EMBL" id="CP003944">
    <property type="protein sequence ID" value="AFZ49329.1"/>
    <property type="molecule type" value="Genomic_DNA"/>
</dbReference>
<dbReference type="RefSeq" id="WP_015228342.1">
    <property type="nucleotide sequence ID" value="NC_019780.1"/>
</dbReference>